<dbReference type="Proteomes" id="UP001596378">
    <property type="component" value="Unassembled WGS sequence"/>
</dbReference>
<dbReference type="Gene3D" id="1.10.10.60">
    <property type="entry name" value="Homeodomain-like"/>
    <property type="match status" value="2"/>
</dbReference>
<sequence length="294" mass="35023">MITKLCDCVLDGITLERVIRNEEFVMPDMHLHPEFEIYYMFNGERYYFIENKTYHIRKGSLVLVDSMHIHKTSVLGKNFHDRFLIELNAEPFSTFFQNISGMSLAEFFFKYSCVLELDEQAQIWIERRFNDIMEEADKKHDNYSTFIMMKITEILLYVRRSHSERLIPPNLSMSDKPKHKMINEIATFITQGEVRVRTLDEVCNHFFISKSYLCRVFKEVTGFTVQDYINIHSVKKAQQLLERNDMSVAEIGECLGYSSVTYFERVFKKYTETTPLKYRKKLSIIKQKVRNKKQ</sequence>
<evidence type="ECO:0000313" key="5">
    <source>
        <dbReference type="EMBL" id="MFC7151767.1"/>
    </source>
</evidence>
<feature type="domain" description="HTH araC/xylS-type" evidence="4">
    <location>
        <begin position="183"/>
        <end position="281"/>
    </location>
</feature>
<dbReference type="SMART" id="SM00342">
    <property type="entry name" value="HTH_ARAC"/>
    <property type="match status" value="1"/>
</dbReference>
<gene>
    <name evidence="5" type="ORF">ACFQMJ_24785</name>
</gene>
<dbReference type="PANTHER" id="PTHR43280:SF28">
    <property type="entry name" value="HTH-TYPE TRANSCRIPTIONAL ACTIVATOR RHAS"/>
    <property type="match status" value="1"/>
</dbReference>
<dbReference type="SUPFAM" id="SSF46689">
    <property type="entry name" value="Homeodomain-like"/>
    <property type="match status" value="2"/>
</dbReference>
<dbReference type="SUPFAM" id="SSF51215">
    <property type="entry name" value="Regulatory protein AraC"/>
    <property type="match status" value="1"/>
</dbReference>
<comment type="caution">
    <text evidence="5">The sequence shown here is derived from an EMBL/GenBank/DDBJ whole genome shotgun (WGS) entry which is preliminary data.</text>
</comment>
<dbReference type="InterPro" id="IPR003313">
    <property type="entry name" value="AraC-bd"/>
</dbReference>
<dbReference type="EMBL" id="JBHTAI010000018">
    <property type="protein sequence ID" value="MFC7151767.1"/>
    <property type="molecule type" value="Genomic_DNA"/>
</dbReference>
<dbReference type="InterPro" id="IPR009057">
    <property type="entry name" value="Homeodomain-like_sf"/>
</dbReference>
<dbReference type="RefSeq" id="WP_378052254.1">
    <property type="nucleotide sequence ID" value="NZ_JBHMDN010000048.1"/>
</dbReference>
<keyword evidence="6" id="KW-1185">Reference proteome</keyword>
<keyword evidence="2" id="KW-0238">DNA-binding</keyword>
<evidence type="ECO:0000256" key="1">
    <source>
        <dbReference type="ARBA" id="ARBA00023015"/>
    </source>
</evidence>
<evidence type="ECO:0000256" key="3">
    <source>
        <dbReference type="ARBA" id="ARBA00023163"/>
    </source>
</evidence>
<evidence type="ECO:0000259" key="4">
    <source>
        <dbReference type="PROSITE" id="PS01124"/>
    </source>
</evidence>
<dbReference type="Gene3D" id="2.60.120.10">
    <property type="entry name" value="Jelly Rolls"/>
    <property type="match status" value="1"/>
</dbReference>
<dbReference type="PRINTS" id="PR00032">
    <property type="entry name" value="HTHARAC"/>
</dbReference>
<protein>
    <submittedName>
        <fullName evidence="5">Helix-turn-helix domain-containing protein</fullName>
    </submittedName>
</protein>
<accession>A0ABW2FJT1</accession>
<reference evidence="6" key="1">
    <citation type="journal article" date="2019" name="Int. J. Syst. Evol. Microbiol.">
        <title>The Global Catalogue of Microorganisms (GCM) 10K type strain sequencing project: providing services to taxonomists for standard genome sequencing and annotation.</title>
        <authorList>
            <consortium name="The Broad Institute Genomics Platform"/>
            <consortium name="The Broad Institute Genome Sequencing Center for Infectious Disease"/>
            <person name="Wu L."/>
            <person name="Ma J."/>
        </authorList>
    </citation>
    <scope>NUCLEOTIDE SEQUENCE [LARGE SCALE GENOMIC DNA]</scope>
    <source>
        <strain evidence="6">KCTC 12907</strain>
    </source>
</reference>
<proteinExistence type="predicted"/>
<dbReference type="InterPro" id="IPR018060">
    <property type="entry name" value="HTH_AraC"/>
</dbReference>
<dbReference type="Pfam" id="PF12833">
    <property type="entry name" value="HTH_18"/>
    <property type="match status" value="1"/>
</dbReference>
<evidence type="ECO:0000313" key="6">
    <source>
        <dbReference type="Proteomes" id="UP001596378"/>
    </source>
</evidence>
<dbReference type="PROSITE" id="PS01124">
    <property type="entry name" value="HTH_ARAC_FAMILY_2"/>
    <property type="match status" value="1"/>
</dbReference>
<dbReference type="InterPro" id="IPR037923">
    <property type="entry name" value="HTH-like"/>
</dbReference>
<organism evidence="5 6">
    <name type="scientific">Cohnella cellulosilytica</name>
    <dbReference type="NCBI Taxonomy" id="986710"/>
    <lineage>
        <taxon>Bacteria</taxon>
        <taxon>Bacillati</taxon>
        <taxon>Bacillota</taxon>
        <taxon>Bacilli</taxon>
        <taxon>Bacillales</taxon>
        <taxon>Paenibacillaceae</taxon>
        <taxon>Cohnella</taxon>
    </lineage>
</organism>
<dbReference type="InterPro" id="IPR020449">
    <property type="entry name" value="Tscrpt_reg_AraC-type_HTH"/>
</dbReference>
<evidence type="ECO:0000256" key="2">
    <source>
        <dbReference type="ARBA" id="ARBA00023125"/>
    </source>
</evidence>
<keyword evidence="1" id="KW-0805">Transcription regulation</keyword>
<dbReference type="InterPro" id="IPR014710">
    <property type="entry name" value="RmlC-like_jellyroll"/>
</dbReference>
<name>A0ABW2FJT1_9BACL</name>
<dbReference type="Pfam" id="PF02311">
    <property type="entry name" value="AraC_binding"/>
    <property type="match status" value="1"/>
</dbReference>
<keyword evidence="3" id="KW-0804">Transcription</keyword>
<dbReference type="PANTHER" id="PTHR43280">
    <property type="entry name" value="ARAC-FAMILY TRANSCRIPTIONAL REGULATOR"/>
    <property type="match status" value="1"/>
</dbReference>